<gene>
    <name evidence="4" type="ORF">C9I47_0973</name>
</gene>
<dbReference type="PANTHER" id="PTHR11371">
    <property type="entry name" value="DEOXYRIBONUCLEASE"/>
    <property type="match status" value="1"/>
</dbReference>
<dbReference type="GO" id="GO:0016787">
    <property type="term" value="F:hydrolase activity"/>
    <property type="evidence" value="ECO:0007669"/>
    <property type="project" value="UniProtKB-KW"/>
</dbReference>
<protein>
    <submittedName>
        <fullName evidence="4">Putative deoxyribonuclease I-like protein</fullName>
    </submittedName>
</protein>
<dbReference type="PANTHER" id="PTHR11371:SF31">
    <property type="entry name" value="EXTRACELLULAR NUCLEASE"/>
    <property type="match status" value="1"/>
</dbReference>
<reference evidence="4 5" key="1">
    <citation type="submission" date="2018-05" db="EMBL/GenBank/DDBJ databases">
        <title>The complete genome of Lysobacter maris HZ9B, a marine bacterium antagonistic against terrestrial plant pathogens.</title>
        <authorList>
            <person name="Zhang X.-Q."/>
        </authorList>
    </citation>
    <scope>NUCLEOTIDE SEQUENCE [LARGE SCALE GENOMIC DNA]</scope>
    <source>
        <strain evidence="4 5">HZ9B</strain>
    </source>
</reference>
<evidence type="ECO:0000313" key="4">
    <source>
        <dbReference type="EMBL" id="AWV06692.1"/>
    </source>
</evidence>
<feature type="signal peptide" evidence="3">
    <location>
        <begin position="1"/>
        <end position="23"/>
    </location>
</feature>
<evidence type="ECO:0000256" key="2">
    <source>
        <dbReference type="ARBA" id="ARBA00022801"/>
    </source>
</evidence>
<keyword evidence="2" id="KW-0378">Hydrolase</keyword>
<keyword evidence="3" id="KW-0732">Signal</keyword>
<keyword evidence="1" id="KW-0540">Nuclease</keyword>
<dbReference type="SMART" id="SM00476">
    <property type="entry name" value="DNaseIc"/>
    <property type="match status" value="1"/>
</dbReference>
<dbReference type="OrthoDB" id="1201035at2"/>
<evidence type="ECO:0000256" key="3">
    <source>
        <dbReference type="SAM" id="SignalP"/>
    </source>
</evidence>
<dbReference type="SUPFAM" id="SSF56219">
    <property type="entry name" value="DNase I-like"/>
    <property type="match status" value="1"/>
</dbReference>
<dbReference type="Gene3D" id="3.60.10.10">
    <property type="entry name" value="Endonuclease/exonuclease/phosphatase"/>
    <property type="match status" value="1"/>
</dbReference>
<name>A0A2U9T516_9GAMM</name>
<accession>A0A2U9T516</accession>
<dbReference type="GO" id="GO:0004536">
    <property type="term" value="F:DNA nuclease activity"/>
    <property type="evidence" value="ECO:0007669"/>
    <property type="project" value="InterPro"/>
</dbReference>
<proteinExistence type="predicted"/>
<evidence type="ECO:0000313" key="5">
    <source>
        <dbReference type="Proteomes" id="UP000249447"/>
    </source>
</evidence>
<dbReference type="EMBL" id="CP029843">
    <property type="protein sequence ID" value="AWV06692.1"/>
    <property type="molecule type" value="Genomic_DNA"/>
</dbReference>
<keyword evidence="5" id="KW-1185">Reference proteome</keyword>
<sequence length="286" mass="31580">MAMKWQALIVGAALAALSGAAPAGSYLRVVSWNTLHAGWNNHTNWDGYAAQAWERYGSSASSTNGVDVIFAQEVMYADAAAGIASALTARSGVAWDYRVTAAIGRSSYKERYAVFFRPDRVQLLSEYVWNDSDDRFAREPQIVKLRHVQTGADYTFINWHTVFGTTAERQAEIQHIADVFEAVQDGSGSDQDVILVGDHNRDATSAWWAGLEGLSPAVGHQVNEYTTINTSCAYASRYDHFWFQASYVSEYSASGRDYIADMCAFRTGVSDHAPIYLKLYSSSDTD</sequence>
<dbReference type="InterPro" id="IPR016202">
    <property type="entry name" value="DNase_I"/>
</dbReference>
<dbReference type="KEGG" id="lmb:C9I47_0973"/>
<evidence type="ECO:0000256" key="1">
    <source>
        <dbReference type="ARBA" id="ARBA00022722"/>
    </source>
</evidence>
<dbReference type="GO" id="GO:0006308">
    <property type="term" value="P:DNA catabolic process"/>
    <property type="evidence" value="ECO:0007669"/>
    <property type="project" value="InterPro"/>
</dbReference>
<feature type="chain" id="PRO_5015858278" evidence="3">
    <location>
        <begin position="24"/>
        <end position="286"/>
    </location>
</feature>
<dbReference type="AlphaFoldDB" id="A0A2U9T516"/>
<dbReference type="Proteomes" id="UP000249447">
    <property type="component" value="Chromosome"/>
</dbReference>
<dbReference type="InterPro" id="IPR036691">
    <property type="entry name" value="Endo/exonu/phosph_ase_sf"/>
</dbReference>
<organism evidence="4 5">
    <name type="scientific">Marilutibacter maris</name>
    <dbReference type="NCBI Taxonomy" id="1605891"/>
    <lineage>
        <taxon>Bacteria</taxon>
        <taxon>Pseudomonadati</taxon>
        <taxon>Pseudomonadota</taxon>
        <taxon>Gammaproteobacteria</taxon>
        <taxon>Lysobacterales</taxon>
        <taxon>Lysobacteraceae</taxon>
        <taxon>Marilutibacter</taxon>
    </lineage>
</organism>